<keyword evidence="3" id="KW-1185">Reference proteome</keyword>
<evidence type="ECO:0000313" key="3">
    <source>
        <dbReference type="Proteomes" id="UP000887575"/>
    </source>
</evidence>
<dbReference type="PANTHER" id="PTHR34008:SF2">
    <property type="entry name" value="REPETITIVE PROLINE-RICH CELL WALL PROTEIN 1"/>
    <property type="match status" value="1"/>
</dbReference>
<protein>
    <submittedName>
        <fullName evidence="4">Uncharacterized protein</fullName>
    </submittedName>
</protein>
<name>A0AAF3FNY1_9BILA</name>
<feature type="compositionally biased region" description="Low complexity" evidence="1">
    <location>
        <begin position="212"/>
        <end position="228"/>
    </location>
</feature>
<evidence type="ECO:0000256" key="1">
    <source>
        <dbReference type="SAM" id="MobiDB-lite"/>
    </source>
</evidence>
<evidence type="ECO:0000256" key="2">
    <source>
        <dbReference type="SAM" id="SignalP"/>
    </source>
</evidence>
<feature type="region of interest" description="Disordered" evidence="1">
    <location>
        <begin position="22"/>
        <end position="58"/>
    </location>
</feature>
<feature type="compositionally biased region" description="Basic and acidic residues" evidence="1">
    <location>
        <begin position="25"/>
        <end position="35"/>
    </location>
</feature>
<sequence>MTRLAFLLLALVGVIAAQASNQTEDPLKTETAEGHRNRHHHDRSHSSEHHRHRHHHEYGYGPGYYQPQIHDPKMLRCFKFEIDPISRLCVCDLDASVLLVLSRSRGGLHKAHRVRCSDVAAADEDSCTVCCQNAARRDTTLKNEDIQGIVTDTDGYEHKHHHEEDKPNGRYKRSGGSGSGEHHHRLRDSFPNGDTFPWKYSAPNAPTQIGNIQIPIPQYSQPQYSQPQYSPPQYSPPQYSPPQYAPPQYQPPAQAPPAPVYQQPTYVQPVAQSPPVYQPQYQQPTYDQSTYNQQAAAPPSPPVVPAAAAPVSSY</sequence>
<feature type="chain" id="PRO_5042285816" evidence="2">
    <location>
        <begin position="18"/>
        <end position="314"/>
    </location>
</feature>
<dbReference type="WBParaSite" id="MBELARI_LOCUS8657">
    <property type="protein sequence ID" value="MBELARI_LOCUS8657"/>
    <property type="gene ID" value="MBELARI_LOCUS8657"/>
</dbReference>
<feature type="compositionally biased region" description="Low complexity" evidence="1">
    <location>
        <begin position="260"/>
        <end position="297"/>
    </location>
</feature>
<reference evidence="4" key="1">
    <citation type="submission" date="2024-02" db="UniProtKB">
        <authorList>
            <consortium name="WormBaseParasite"/>
        </authorList>
    </citation>
    <scope>IDENTIFICATION</scope>
</reference>
<dbReference type="PANTHER" id="PTHR34008">
    <property type="entry name" value="REPETITIVE PROLINE-RICH CELL WALL PROTEIN 1"/>
    <property type="match status" value="1"/>
</dbReference>
<keyword evidence="2" id="KW-0732">Signal</keyword>
<accession>A0AAF3FNY1</accession>
<feature type="region of interest" description="Disordered" evidence="1">
    <location>
        <begin position="151"/>
        <end position="314"/>
    </location>
</feature>
<proteinExistence type="predicted"/>
<feature type="compositionally biased region" description="Pro residues" evidence="1">
    <location>
        <begin position="229"/>
        <end position="259"/>
    </location>
</feature>
<organism evidence="3 4">
    <name type="scientific">Mesorhabditis belari</name>
    <dbReference type="NCBI Taxonomy" id="2138241"/>
    <lineage>
        <taxon>Eukaryota</taxon>
        <taxon>Metazoa</taxon>
        <taxon>Ecdysozoa</taxon>
        <taxon>Nematoda</taxon>
        <taxon>Chromadorea</taxon>
        <taxon>Rhabditida</taxon>
        <taxon>Rhabditina</taxon>
        <taxon>Rhabditomorpha</taxon>
        <taxon>Rhabditoidea</taxon>
        <taxon>Rhabditidae</taxon>
        <taxon>Mesorhabditinae</taxon>
        <taxon>Mesorhabditis</taxon>
    </lineage>
</organism>
<evidence type="ECO:0000313" key="4">
    <source>
        <dbReference type="WBParaSite" id="MBELARI_LOCUS8657"/>
    </source>
</evidence>
<feature type="signal peptide" evidence="2">
    <location>
        <begin position="1"/>
        <end position="17"/>
    </location>
</feature>
<dbReference type="Proteomes" id="UP000887575">
    <property type="component" value="Unassembled WGS sequence"/>
</dbReference>
<feature type="compositionally biased region" description="Low complexity" evidence="1">
    <location>
        <begin position="305"/>
        <end position="314"/>
    </location>
</feature>
<feature type="compositionally biased region" description="Basic residues" evidence="1">
    <location>
        <begin position="36"/>
        <end position="56"/>
    </location>
</feature>
<dbReference type="AlphaFoldDB" id="A0AAF3FNY1"/>